<name>A9B229_HERA2</name>
<dbReference type="AlphaFoldDB" id="A9B229"/>
<dbReference type="InterPro" id="IPR011008">
    <property type="entry name" value="Dimeric_a/b-barrel"/>
</dbReference>
<proteinExistence type="predicted"/>
<dbReference type="EMBL" id="CP000875">
    <property type="protein sequence ID" value="ABX07379.1"/>
    <property type="molecule type" value="Genomic_DNA"/>
</dbReference>
<sequence>MADYQLAQLNIGTIKAPLDTPLMADFTNNLDRINALAEASEGFVWRLKDDSGNATDYRPLDPLTIVNMSVWQDLDSLMQYVYKSEHVAMMRRRKEWFERMETAFMVLWWVPAGHEPSVAEALERLEHLRNNGESSYAFSFRKPFAAPNSIQVVEAQ</sequence>
<dbReference type="SUPFAM" id="SSF54909">
    <property type="entry name" value="Dimeric alpha+beta barrel"/>
    <property type="match status" value="1"/>
</dbReference>
<organism evidence="2 3">
    <name type="scientific">Herpetosiphon aurantiacus (strain ATCC 23779 / DSM 785 / 114-95)</name>
    <dbReference type="NCBI Taxonomy" id="316274"/>
    <lineage>
        <taxon>Bacteria</taxon>
        <taxon>Bacillati</taxon>
        <taxon>Chloroflexota</taxon>
        <taxon>Chloroflexia</taxon>
        <taxon>Herpetosiphonales</taxon>
        <taxon>Herpetosiphonaceae</taxon>
        <taxon>Herpetosiphon</taxon>
    </lineage>
</organism>
<evidence type="ECO:0000313" key="2">
    <source>
        <dbReference type="EMBL" id="ABX07379.1"/>
    </source>
</evidence>
<evidence type="ECO:0000259" key="1">
    <source>
        <dbReference type="Pfam" id="PF11695"/>
    </source>
</evidence>
<gene>
    <name evidence="2" type="ordered locus">Haur_4748</name>
</gene>
<evidence type="ECO:0000313" key="3">
    <source>
        <dbReference type="Proteomes" id="UP000000787"/>
    </source>
</evidence>
<dbReference type="InParanoid" id="A9B229"/>
<dbReference type="KEGG" id="hau:Haur_4748"/>
<feature type="domain" description="DUF3291" evidence="1">
    <location>
        <begin position="6"/>
        <end position="142"/>
    </location>
</feature>
<dbReference type="STRING" id="316274.Haur_4748"/>
<dbReference type="BioCyc" id="HAUR316274:GHYA-4806-MONOMER"/>
<dbReference type="eggNOG" id="COG2329">
    <property type="taxonomic scope" value="Bacteria"/>
</dbReference>
<dbReference type="InterPro" id="IPR021708">
    <property type="entry name" value="DUF3291"/>
</dbReference>
<protein>
    <recommendedName>
        <fullName evidence="1">DUF3291 domain-containing protein</fullName>
    </recommendedName>
</protein>
<accession>A9B229</accession>
<dbReference type="HOGENOM" id="CLU_119287_0_0_0"/>
<dbReference type="Proteomes" id="UP000000787">
    <property type="component" value="Chromosome"/>
</dbReference>
<keyword evidence="3" id="KW-1185">Reference proteome</keyword>
<dbReference type="Pfam" id="PF11695">
    <property type="entry name" value="DUF3291"/>
    <property type="match status" value="1"/>
</dbReference>
<reference evidence="2 3" key="1">
    <citation type="journal article" date="2011" name="Stand. Genomic Sci.">
        <title>Complete genome sequence of the filamentous gliding predatory bacterium Herpetosiphon aurantiacus type strain (114-95(T)).</title>
        <authorList>
            <person name="Kiss H."/>
            <person name="Nett M."/>
            <person name="Domin N."/>
            <person name="Martin K."/>
            <person name="Maresca J.A."/>
            <person name="Copeland A."/>
            <person name="Lapidus A."/>
            <person name="Lucas S."/>
            <person name="Berry K.W."/>
            <person name="Glavina Del Rio T."/>
            <person name="Dalin E."/>
            <person name="Tice H."/>
            <person name="Pitluck S."/>
            <person name="Richardson P."/>
            <person name="Bruce D."/>
            <person name="Goodwin L."/>
            <person name="Han C."/>
            <person name="Detter J.C."/>
            <person name="Schmutz J."/>
            <person name="Brettin T."/>
            <person name="Land M."/>
            <person name="Hauser L."/>
            <person name="Kyrpides N.C."/>
            <person name="Ivanova N."/>
            <person name="Goker M."/>
            <person name="Woyke T."/>
            <person name="Klenk H.P."/>
            <person name="Bryant D.A."/>
        </authorList>
    </citation>
    <scope>NUCLEOTIDE SEQUENCE [LARGE SCALE GENOMIC DNA]</scope>
    <source>
        <strain evidence="3">ATCC 23779 / DSM 785 / 114-95</strain>
    </source>
</reference>